<keyword evidence="3 7" id="KW-0812">Transmembrane</keyword>
<feature type="compositionally biased region" description="Polar residues" evidence="6">
    <location>
        <begin position="314"/>
        <end position="325"/>
    </location>
</feature>
<dbReference type="InterPro" id="IPR022791">
    <property type="entry name" value="L-PG_synthase/AglD"/>
</dbReference>
<dbReference type="GO" id="GO:0005886">
    <property type="term" value="C:plasma membrane"/>
    <property type="evidence" value="ECO:0007669"/>
    <property type="project" value="UniProtKB-SubCell"/>
</dbReference>
<dbReference type="PANTHER" id="PTHR40277">
    <property type="entry name" value="BLL5419 PROTEIN"/>
    <property type="match status" value="1"/>
</dbReference>
<feature type="transmembrane region" description="Helical" evidence="7">
    <location>
        <begin position="235"/>
        <end position="255"/>
    </location>
</feature>
<gene>
    <name evidence="8" type="ORF">Psuf_085250</name>
</gene>
<feature type="compositionally biased region" description="Low complexity" evidence="6">
    <location>
        <begin position="344"/>
        <end position="359"/>
    </location>
</feature>
<comment type="subcellular location">
    <subcellularLocation>
        <location evidence="1">Cell membrane</location>
        <topology evidence="1">Multi-pass membrane protein</topology>
    </subcellularLocation>
</comment>
<evidence type="ECO:0000256" key="5">
    <source>
        <dbReference type="ARBA" id="ARBA00023136"/>
    </source>
</evidence>
<feature type="transmembrane region" description="Helical" evidence="7">
    <location>
        <begin position="35"/>
        <end position="58"/>
    </location>
</feature>
<dbReference type="AlphaFoldDB" id="A0A6F8YYQ7"/>
<feature type="transmembrane region" description="Helical" evidence="7">
    <location>
        <begin position="275"/>
        <end position="300"/>
    </location>
</feature>
<dbReference type="EMBL" id="AP022871">
    <property type="protein sequence ID" value="BCB91212.1"/>
    <property type="molecule type" value="Genomic_DNA"/>
</dbReference>
<organism evidence="8 9">
    <name type="scientific">Phytohabitans suffuscus</name>
    <dbReference type="NCBI Taxonomy" id="624315"/>
    <lineage>
        <taxon>Bacteria</taxon>
        <taxon>Bacillati</taxon>
        <taxon>Actinomycetota</taxon>
        <taxon>Actinomycetes</taxon>
        <taxon>Micromonosporales</taxon>
        <taxon>Micromonosporaceae</taxon>
    </lineage>
</organism>
<keyword evidence="9" id="KW-1185">Reference proteome</keyword>
<evidence type="ECO:0000256" key="6">
    <source>
        <dbReference type="SAM" id="MobiDB-lite"/>
    </source>
</evidence>
<keyword evidence="2" id="KW-1003">Cell membrane</keyword>
<evidence type="ECO:0000256" key="1">
    <source>
        <dbReference type="ARBA" id="ARBA00004651"/>
    </source>
</evidence>
<keyword evidence="5 7" id="KW-0472">Membrane</keyword>
<feature type="region of interest" description="Disordered" evidence="6">
    <location>
        <begin position="309"/>
        <end position="359"/>
    </location>
</feature>
<reference evidence="8 9" key="1">
    <citation type="submission" date="2020-03" db="EMBL/GenBank/DDBJ databases">
        <title>Whole genome shotgun sequence of Phytohabitans suffuscus NBRC 105367.</title>
        <authorList>
            <person name="Komaki H."/>
            <person name="Tamura T."/>
        </authorList>
    </citation>
    <scope>NUCLEOTIDE SEQUENCE [LARGE SCALE GENOMIC DNA]</scope>
    <source>
        <strain evidence="8 9">NBRC 105367</strain>
    </source>
</reference>
<evidence type="ECO:0008006" key="10">
    <source>
        <dbReference type="Google" id="ProtNLM"/>
    </source>
</evidence>
<feature type="transmembrane region" description="Helical" evidence="7">
    <location>
        <begin position="6"/>
        <end position="23"/>
    </location>
</feature>
<dbReference type="KEGG" id="psuu:Psuf_085250"/>
<accession>A0A6F8YYQ7</accession>
<proteinExistence type="predicted"/>
<evidence type="ECO:0000256" key="2">
    <source>
        <dbReference type="ARBA" id="ARBA00022475"/>
    </source>
</evidence>
<evidence type="ECO:0000256" key="4">
    <source>
        <dbReference type="ARBA" id="ARBA00022989"/>
    </source>
</evidence>
<sequence length="359" mass="36884">MSRSVWAWVKVLGGLAILGALVWRLGTGAFLDGLLVIDGSTLAAALGIGLLTTVLSAWRWCLVARGLGIRLPLRGAVADYYRALFLNAALPGGILGDVHRAVRNGRDTGDVGRGVRAVVLERTAGTAVFVVVALSVLLALPSPIVPRNRLVQVAAAVVLAVAVTVALVAWARRRRGASLVTRALGTAAADVRRGLLARRVWPGIVVSSAVVMAGHLATFLVAARAAGSTASFARLAPLMLLALLAMLLPLNVGGWGPREGVTAWAFGAAGLSPSLGLTIAVVYGVLAFAASLPGAVVLLVRWLRPALPPPSTARKPSTAQKASTTRKPDPSPSTARQTDLSLLAGAEAGRAGRVAVHSA</sequence>
<keyword evidence="4 7" id="KW-1133">Transmembrane helix</keyword>
<dbReference type="PANTHER" id="PTHR40277:SF1">
    <property type="entry name" value="BLL5419 PROTEIN"/>
    <property type="match status" value="1"/>
</dbReference>
<evidence type="ECO:0000256" key="7">
    <source>
        <dbReference type="SAM" id="Phobius"/>
    </source>
</evidence>
<feature type="transmembrane region" description="Helical" evidence="7">
    <location>
        <begin position="153"/>
        <end position="171"/>
    </location>
</feature>
<dbReference type="Pfam" id="PF03706">
    <property type="entry name" value="LPG_synthase_TM"/>
    <property type="match status" value="1"/>
</dbReference>
<feature type="transmembrane region" description="Helical" evidence="7">
    <location>
        <begin position="123"/>
        <end position="141"/>
    </location>
</feature>
<evidence type="ECO:0000256" key="3">
    <source>
        <dbReference type="ARBA" id="ARBA00022692"/>
    </source>
</evidence>
<evidence type="ECO:0000313" key="8">
    <source>
        <dbReference type="EMBL" id="BCB91212.1"/>
    </source>
</evidence>
<feature type="transmembrane region" description="Helical" evidence="7">
    <location>
        <begin position="200"/>
        <end position="223"/>
    </location>
</feature>
<protein>
    <recommendedName>
        <fullName evidence="10">Dolichol-P-glucose synthetase-like protein</fullName>
    </recommendedName>
</protein>
<dbReference type="RefSeq" id="WP_173164070.1">
    <property type="nucleotide sequence ID" value="NZ_AP022871.1"/>
</dbReference>
<name>A0A6F8YYQ7_9ACTN</name>
<reference evidence="8 9" key="2">
    <citation type="submission" date="2020-03" db="EMBL/GenBank/DDBJ databases">
        <authorList>
            <person name="Ichikawa N."/>
            <person name="Kimura A."/>
            <person name="Kitahashi Y."/>
            <person name="Uohara A."/>
        </authorList>
    </citation>
    <scope>NUCLEOTIDE SEQUENCE [LARGE SCALE GENOMIC DNA]</scope>
    <source>
        <strain evidence="8 9">NBRC 105367</strain>
    </source>
</reference>
<evidence type="ECO:0000313" key="9">
    <source>
        <dbReference type="Proteomes" id="UP000503011"/>
    </source>
</evidence>
<dbReference type="Proteomes" id="UP000503011">
    <property type="component" value="Chromosome"/>
</dbReference>